<dbReference type="GO" id="GO:0006004">
    <property type="term" value="P:fucose metabolic process"/>
    <property type="evidence" value="ECO:0007669"/>
    <property type="project" value="TreeGrafter"/>
</dbReference>
<accession>A0A174PLG2</accession>
<evidence type="ECO:0000256" key="5">
    <source>
        <dbReference type="ARBA" id="ARBA00023295"/>
    </source>
</evidence>
<evidence type="ECO:0000313" key="8">
    <source>
        <dbReference type="Proteomes" id="UP000095576"/>
    </source>
</evidence>
<organism evidence="7 8">
    <name type="scientific">Bacteroides thetaiotaomicron</name>
    <dbReference type="NCBI Taxonomy" id="818"/>
    <lineage>
        <taxon>Bacteria</taxon>
        <taxon>Pseudomonadati</taxon>
        <taxon>Bacteroidota</taxon>
        <taxon>Bacteroidia</taxon>
        <taxon>Bacteroidales</taxon>
        <taxon>Bacteroidaceae</taxon>
        <taxon>Bacteroides</taxon>
    </lineage>
</organism>
<dbReference type="Pfam" id="PF01120">
    <property type="entry name" value="Alpha_L_fucos"/>
    <property type="match status" value="1"/>
</dbReference>
<dbReference type="EMBL" id="CZAP01000009">
    <property type="protein sequence ID" value="CUP62074.1"/>
    <property type="molecule type" value="Genomic_DNA"/>
</dbReference>
<evidence type="ECO:0000256" key="3">
    <source>
        <dbReference type="ARBA" id="ARBA00022729"/>
    </source>
</evidence>
<evidence type="ECO:0000256" key="2">
    <source>
        <dbReference type="ARBA" id="ARBA00012662"/>
    </source>
</evidence>
<dbReference type="GO" id="GO:0016139">
    <property type="term" value="P:glycoside catabolic process"/>
    <property type="evidence" value="ECO:0007669"/>
    <property type="project" value="TreeGrafter"/>
</dbReference>
<dbReference type="SMART" id="SM00812">
    <property type="entry name" value="Alpha_L_fucos"/>
    <property type="match status" value="1"/>
</dbReference>
<protein>
    <recommendedName>
        <fullName evidence="2">alpha-L-fucosidase</fullName>
        <ecNumber evidence="2">3.2.1.51</ecNumber>
    </recommendedName>
</protein>
<keyword evidence="3" id="KW-0732">Signal</keyword>
<dbReference type="RefSeq" id="WP_055300134.1">
    <property type="nucleotide sequence ID" value="NZ_CZAP01000009.1"/>
</dbReference>
<keyword evidence="7" id="KW-0449">Lipoprotein</keyword>
<name>A0A174PLG2_BACT4</name>
<evidence type="ECO:0000256" key="1">
    <source>
        <dbReference type="ARBA" id="ARBA00007951"/>
    </source>
</evidence>
<comment type="similarity">
    <text evidence="1">Belongs to the glycosyl hydrolase 29 family.</text>
</comment>
<dbReference type="PROSITE" id="PS50022">
    <property type="entry name" value="FA58C_3"/>
    <property type="match status" value="1"/>
</dbReference>
<keyword evidence="4" id="KW-0378">Hydrolase</keyword>
<dbReference type="Pfam" id="PF00754">
    <property type="entry name" value="F5_F8_type_C"/>
    <property type="match status" value="1"/>
</dbReference>
<dbReference type="PANTHER" id="PTHR10030">
    <property type="entry name" value="ALPHA-L-FUCOSIDASE"/>
    <property type="match status" value="1"/>
</dbReference>
<proteinExistence type="inferred from homology"/>
<feature type="domain" description="F5/8 type C" evidence="6">
    <location>
        <begin position="338"/>
        <end position="459"/>
    </location>
</feature>
<dbReference type="Gene3D" id="3.20.20.80">
    <property type="entry name" value="Glycosidases"/>
    <property type="match status" value="1"/>
</dbReference>
<dbReference type="Gene3D" id="2.60.120.260">
    <property type="entry name" value="Galactose-binding domain-like"/>
    <property type="match status" value="1"/>
</dbReference>
<evidence type="ECO:0000313" key="7">
    <source>
        <dbReference type="EMBL" id="CUP62074.1"/>
    </source>
</evidence>
<dbReference type="SUPFAM" id="SSF49785">
    <property type="entry name" value="Galactose-binding domain-like"/>
    <property type="match status" value="1"/>
</dbReference>
<evidence type="ECO:0000256" key="4">
    <source>
        <dbReference type="ARBA" id="ARBA00022801"/>
    </source>
</evidence>
<dbReference type="InterPro" id="IPR000421">
    <property type="entry name" value="FA58C"/>
</dbReference>
<dbReference type="PANTHER" id="PTHR10030:SF37">
    <property type="entry name" value="ALPHA-L-FUCOSIDASE-RELATED"/>
    <property type="match status" value="1"/>
</dbReference>
<dbReference type="InterPro" id="IPR057739">
    <property type="entry name" value="Glyco_hydro_29_N"/>
</dbReference>
<dbReference type="GO" id="GO:0004560">
    <property type="term" value="F:alpha-L-fucosidase activity"/>
    <property type="evidence" value="ECO:0007669"/>
    <property type="project" value="InterPro"/>
</dbReference>
<dbReference type="PROSITE" id="PS51257">
    <property type="entry name" value="PROKAR_LIPOPROTEIN"/>
    <property type="match status" value="1"/>
</dbReference>
<dbReference type="InterPro" id="IPR017853">
    <property type="entry name" value="GH"/>
</dbReference>
<dbReference type="EC" id="3.2.1.51" evidence="2"/>
<dbReference type="InterPro" id="IPR000933">
    <property type="entry name" value="Glyco_hydro_29"/>
</dbReference>
<dbReference type="InterPro" id="IPR008979">
    <property type="entry name" value="Galactose-bd-like_sf"/>
</dbReference>
<evidence type="ECO:0000259" key="6">
    <source>
        <dbReference type="PROSITE" id="PS50022"/>
    </source>
</evidence>
<reference evidence="7 8" key="1">
    <citation type="submission" date="2015-09" db="EMBL/GenBank/DDBJ databases">
        <authorList>
            <consortium name="Pathogen Informatics"/>
        </authorList>
    </citation>
    <scope>NUCLEOTIDE SEQUENCE [LARGE SCALE GENOMIC DNA]</scope>
    <source>
        <strain evidence="7 8">2789STDY5834899</strain>
    </source>
</reference>
<sequence length="483" mass="54826">MNKKATLLATGLIACSMQIFGQQAPEPCGLTPSERQIEWYNREMIAFFHFGINTFEEYVNEGDGKAPTAIFNPTALDCGQWMETLKAAGIPSAILTAKHADGFCLWPSKYTDYCVKNAAWKGGKGDVVREFVDACNEHDIKAGIYLGPHDRHEHLSPLYTTERYKEYYANQLEELMGNYGKVWETWWDGAGADELTTPIYRHWYKIVREKQPDCVIFGTKNSYPFADVRWMGNEAGEAGDPCWSTTDSIAIRDEAQNYKGLNEGILEGDAYIPAETDVSIRPSWFYHTEEDGRVKSVKELWDIYCTSVGHNSVLLLNFPPDRRGLIHPTDSLHAALLKKSIDDTFGNNLLTKSKVKATNVRGTKFKPEYMIDDNKKTYYAGKDGSIKSGITFTLQKQSEFDCLMIQEVIELGHRTTQWSVEYSNDGKNWIPISEATNKQTIGYKWIVRFEPVKAKYVRLLIQDGKACPAIHTFGVYKQSIKNQ</sequence>
<dbReference type="GO" id="GO:0005764">
    <property type="term" value="C:lysosome"/>
    <property type="evidence" value="ECO:0007669"/>
    <property type="project" value="TreeGrafter"/>
</dbReference>
<keyword evidence="5" id="KW-0326">Glycosidase</keyword>
<gene>
    <name evidence="7" type="ORF">ERS852511_02678</name>
</gene>
<dbReference type="SUPFAM" id="SSF51445">
    <property type="entry name" value="(Trans)glycosidases"/>
    <property type="match status" value="1"/>
</dbReference>
<dbReference type="Proteomes" id="UP000095576">
    <property type="component" value="Unassembled WGS sequence"/>
</dbReference>
<dbReference type="AlphaFoldDB" id="A0A174PLG2"/>